<dbReference type="InterPro" id="IPR044925">
    <property type="entry name" value="His-Me_finger_sf"/>
</dbReference>
<dbReference type="VEuPathDB" id="VectorBase:SCAU011532"/>
<dbReference type="EnsemblMetazoa" id="SCAU011532-RA">
    <property type="protein sequence ID" value="SCAU011532-PA"/>
    <property type="gene ID" value="SCAU011532"/>
</dbReference>
<reference evidence="3" key="1">
    <citation type="submission" date="2020-05" db="UniProtKB">
        <authorList>
            <consortium name="EnsemblMetazoa"/>
        </authorList>
    </citation>
    <scope>IDENTIFICATION</scope>
    <source>
        <strain evidence="3">USDA</strain>
    </source>
</reference>
<evidence type="ECO:0008006" key="5">
    <source>
        <dbReference type="Google" id="ProtNLM"/>
    </source>
</evidence>
<sequence>MDLKIILFISAVYGFAISSTSAKCVVNFPIDPAARPFVLKNIGSHMVRIMDGTQSIVLKNNDQITAYCQRTFEKPIEAVGHGKYTYKCSENQNFYNYGYHYEEKNVAMACATPKWNLYESTKPFKWCLEPLVSYVVAAQSGDEILGGICYNLEEMALNSLYVAASPNFVDYLHPSGLFNHTKSIEIEEIHTNFISWNIQLSQFDNPQFKEWLKFASYEHHSLIQNIKIAHEAFDKFSLLLNIPWWTGLRLGNWHRYEVALEKHIEAGPHTYDILTGISNTISMPISNSCKVEQELQMVELKDQKNHTVPLYVWQYLKSTGNVTDLDEILVIGVNTPFQDFYDEKELVFCEDICHKIGWLQTAYKTFRYKTMGIVFCCNYEEVKNSKHLKGFQSTITNAIDVDIHLLDVQESNSHNRIVEDEIKKEEAQNSTEDDENVDEEIMDGDIYD</sequence>
<gene>
    <name evidence="3" type="primary">106081657</name>
</gene>
<evidence type="ECO:0000256" key="2">
    <source>
        <dbReference type="SAM" id="SignalP"/>
    </source>
</evidence>
<feature type="signal peptide" evidence="2">
    <location>
        <begin position="1"/>
        <end position="22"/>
    </location>
</feature>
<dbReference type="SUPFAM" id="SSF54060">
    <property type="entry name" value="His-Me finger endonucleases"/>
    <property type="match status" value="1"/>
</dbReference>
<proteinExistence type="predicted"/>
<protein>
    <recommendedName>
        <fullName evidence="5">DNA/RNA non-specific endonuclease domain-containing protein</fullName>
    </recommendedName>
</protein>
<evidence type="ECO:0000313" key="3">
    <source>
        <dbReference type="EnsemblMetazoa" id="SCAU011532-PA"/>
    </source>
</evidence>
<dbReference type="OrthoDB" id="7986954at2759"/>
<organism evidence="3 4">
    <name type="scientific">Stomoxys calcitrans</name>
    <name type="common">Stable fly</name>
    <name type="synonym">Conops calcitrans</name>
    <dbReference type="NCBI Taxonomy" id="35570"/>
    <lineage>
        <taxon>Eukaryota</taxon>
        <taxon>Metazoa</taxon>
        <taxon>Ecdysozoa</taxon>
        <taxon>Arthropoda</taxon>
        <taxon>Hexapoda</taxon>
        <taxon>Insecta</taxon>
        <taxon>Pterygota</taxon>
        <taxon>Neoptera</taxon>
        <taxon>Endopterygota</taxon>
        <taxon>Diptera</taxon>
        <taxon>Brachycera</taxon>
        <taxon>Muscomorpha</taxon>
        <taxon>Muscoidea</taxon>
        <taxon>Muscidae</taxon>
        <taxon>Stomoxys</taxon>
    </lineage>
</organism>
<dbReference type="Proteomes" id="UP000095300">
    <property type="component" value="Unassembled WGS sequence"/>
</dbReference>
<feature type="region of interest" description="Disordered" evidence="1">
    <location>
        <begin position="422"/>
        <end position="448"/>
    </location>
</feature>
<evidence type="ECO:0000256" key="1">
    <source>
        <dbReference type="SAM" id="MobiDB-lite"/>
    </source>
</evidence>
<evidence type="ECO:0000313" key="4">
    <source>
        <dbReference type="Proteomes" id="UP000095300"/>
    </source>
</evidence>
<dbReference type="KEGG" id="scac:106081657"/>
<keyword evidence="2" id="KW-0732">Signal</keyword>
<feature type="compositionally biased region" description="Acidic residues" evidence="1">
    <location>
        <begin position="431"/>
        <end position="448"/>
    </location>
</feature>
<feature type="chain" id="PRO_5009327390" description="DNA/RNA non-specific endonuclease domain-containing protein" evidence="2">
    <location>
        <begin position="23"/>
        <end position="448"/>
    </location>
</feature>
<dbReference type="AlphaFoldDB" id="A0A1I8PVK8"/>
<accession>A0A1I8PVK8</accession>
<keyword evidence="4" id="KW-1185">Reference proteome</keyword>
<name>A0A1I8PVK8_STOCA</name>